<dbReference type="Proteomes" id="UP000031599">
    <property type="component" value="Unassembled WGS sequence"/>
</dbReference>
<organism evidence="2 3">
    <name type="scientific">Enhygromyxa salina</name>
    <dbReference type="NCBI Taxonomy" id="215803"/>
    <lineage>
        <taxon>Bacteria</taxon>
        <taxon>Pseudomonadati</taxon>
        <taxon>Myxococcota</taxon>
        <taxon>Polyangia</taxon>
        <taxon>Nannocystales</taxon>
        <taxon>Nannocystaceae</taxon>
        <taxon>Enhygromyxa</taxon>
    </lineage>
</organism>
<dbReference type="EMBL" id="JMCC02000128">
    <property type="protein sequence ID" value="KIG12484.1"/>
    <property type="molecule type" value="Genomic_DNA"/>
</dbReference>
<dbReference type="Pfam" id="PF13699">
    <property type="entry name" value="eCIS_core"/>
    <property type="match status" value="1"/>
</dbReference>
<protein>
    <recommendedName>
        <fullName evidence="1">eCIS core domain-containing protein</fullName>
    </recommendedName>
</protein>
<name>A0A0C1Z485_9BACT</name>
<dbReference type="AlphaFoldDB" id="A0A0C1Z485"/>
<evidence type="ECO:0000259" key="1">
    <source>
        <dbReference type="Pfam" id="PF13699"/>
    </source>
</evidence>
<sequence>MGHPVAPDLDARIQAERQLSGRPIAPEWRSSMERRLGQPLAEVRVRQGSEAENLTRALDTSAFTVGRDVFLGARRSDLGRFENAKVFQHELAHVAQNRRGGDLDVIRRAPDAGASADARPANPYAGYTFGVLYFRLENMEPINRNYDGLAEALIERIGDKYTATEEATRLYLLLLEDGRNQLAAKALPKLDRKLMAEAAGWAAPHTFGGFDRSLRLSKADKLLAAARTKARQRSEKNDEIIFRSLELVLRMMTWALVGAQIRQDRKPSTTLFYQDTGEIFSIIREIYGLYPSLTEEALLAGDPDAASDHTYAGNRLYVHLDEFLKTTPMFQEIDREFGEFSVMADRRPIMRISTVMMRKRDKRGPGGRKDYTVEGTNGVDERANAITIEQAERDEADFPETPASLMQEVHAQGRFIRRIYNIPEIREAFANRIPDLDSKTDRVVIWGVLYERFERFAPGHGLELLFREMEDYLGAFTQHIMFSIRDAGTPYSRSTMPKDIAGRFRQDCGVYALTIAEEMHQVSRANTKLDLQFELYFFPGHVALVIRQRDGDHFFVVNNDQIHGPLPGTKPPRNADMDKDTNNSFYESLAQSYGKTMGFGNMVSPAAGTNLGSTKDSPTQFQDRSWSRYRAISAGWGISPAPYRNDFGDLPMSEQEMKAYEQYTNGLEEYDKRSKNLVAQLQAWHAKLLMFEDSAKRKEFLRGVVLNHLYSKIGDETLRTIEIFGRFGFGAVSDGYVVVDSPRVRDMIDIDLRYIFTSPGNGVPAVVRYGRLVNTMLLNNVVTFTSGVPAIDITAPDAFVPDNLSRPATVATSQPFVKAFADLMNSGLASSITVHPGKLDGNNMF</sequence>
<dbReference type="InterPro" id="IPR025295">
    <property type="entry name" value="eCIS_core_dom"/>
</dbReference>
<accession>A0A0C1Z485</accession>
<evidence type="ECO:0000313" key="3">
    <source>
        <dbReference type="Proteomes" id="UP000031599"/>
    </source>
</evidence>
<gene>
    <name evidence="2" type="ORF">DB30_01301</name>
</gene>
<comment type="caution">
    <text evidence="2">The sequence shown here is derived from an EMBL/GenBank/DDBJ whole genome shotgun (WGS) entry which is preliminary data.</text>
</comment>
<reference evidence="2 3" key="1">
    <citation type="submission" date="2014-12" db="EMBL/GenBank/DDBJ databases">
        <title>Genome assembly of Enhygromyxa salina DSM 15201.</title>
        <authorList>
            <person name="Sharma G."/>
            <person name="Subramanian S."/>
        </authorList>
    </citation>
    <scope>NUCLEOTIDE SEQUENCE [LARGE SCALE GENOMIC DNA]</scope>
    <source>
        <strain evidence="2 3">DSM 15201</strain>
    </source>
</reference>
<proteinExistence type="predicted"/>
<evidence type="ECO:0000313" key="2">
    <source>
        <dbReference type="EMBL" id="KIG12484.1"/>
    </source>
</evidence>
<feature type="domain" description="eCIS core" evidence="1">
    <location>
        <begin position="23"/>
        <end position="100"/>
    </location>
</feature>